<feature type="region of interest" description="Disordered" evidence="7">
    <location>
        <begin position="549"/>
        <end position="572"/>
    </location>
</feature>
<evidence type="ECO:0000256" key="2">
    <source>
        <dbReference type="ARBA" id="ARBA00006595"/>
    </source>
</evidence>
<dbReference type="Proteomes" id="UP000013827">
    <property type="component" value="Unassembled WGS sequence"/>
</dbReference>
<protein>
    <submittedName>
        <fullName evidence="9">Uncharacterized protein</fullName>
    </submittedName>
</protein>
<dbReference type="KEGG" id="ehx:EMIHUDRAFT_97387"/>
<feature type="transmembrane region" description="Helical" evidence="8">
    <location>
        <begin position="249"/>
        <end position="270"/>
    </location>
</feature>
<evidence type="ECO:0000256" key="1">
    <source>
        <dbReference type="ARBA" id="ARBA00004141"/>
    </source>
</evidence>
<keyword evidence="5 8" id="KW-1133">Transmembrane helix</keyword>
<feature type="transmembrane region" description="Helical" evidence="8">
    <location>
        <begin position="102"/>
        <end position="123"/>
    </location>
</feature>
<feature type="transmembrane region" description="Helical" evidence="8">
    <location>
        <begin position="135"/>
        <end position="157"/>
    </location>
</feature>
<dbReference type="PANTHER" id="PTHR20772">
    <property type="entry name" value="PROTEIN FMP42"/>
    <property type="match status" value="1"/>
</dbReference>
<proteinExistence type="inferred from homology"/>
<accession>A0A0D3KZE4</accession>
<keyword evidence="10" id="KW-1185">Reference proteome</keyword>
<dbReference type="GO" id="GO:0016020">
    <property type="term" value="C:membrane"/>
    <property type="evidence" value="ECO:0007669"/>
    <property type="project" value="UniProtKB-SubCell"/>
</dbReference>
<feature type="transmembrane region" description="Helical" evidence="8">
    <location>
        <begin position="221"/>
        <end position="243"/>
    </location>
</feature>
<dbReference type="PaxDb" id="2903-EOD41129"/>
<evidence type="ECO:0000313" key="10">
    <source>
        <dbReference type="Proteomes" id="UP000013827"/>
    </source>
</evidence>
<dbReference type="EnsemblProtists" id="EOD41129">
    <property type="protein sequence ID" value="EOD41129"/>
    <property type="gene ID" value="EMIHUDRAFT_97387"/>
</dbReference>
<evidence type="ECO:0000256" key="8">
    <source>
        <dbReference type="SAM" id="Phobius"/>
    </source>
</evidence>
<evidence type="ECO:0000256" key="7">
    <source>
        <dbReference type="SAM" id="MobiDB-lite"/>
    </source>
</evidence>
<dbReference type="InterPro" id="IPR052599">
    <property type="entry name" value="SLC43A_AATransporter"/>
</dbReference>
<evidence type="ECO:0000313" key="9">
    <source>
        <dbReference type="EnsemblProtists" id="EOD41129"/>
    </source>
</evidence>
<dbReference type="RefSeq" id="XP_005793558.1">
    <property type="nucleotide sequence ID" value="XM_005793501.1"/>
</dbReference>
<reference evidence="9" key="2">
    <citation type="submission" date="2024-10" db="UniProtKB">
        <authorList>
            <consortium name="EnsemblProtists"/>
        </authorList>
    </citation>
    <scope>IDENTIFICATION</scope>
</reference>
<evidence type="ECO:0000256" key="6">
    <source>
        <dbReference type="ARBA" id="ARBA00023136"/>
    </source>
</evidence>
<feature type="transmembrane region" description="Helical" evidence="8">
    <location>
        <begin position="163"/>
        <end position="184"/>
    </location>
</feature>
<keyword evidence="3" id="KW-0813">Transport</keyword>
<comment type="similarity">
    <text evidence="2">Belongs to the SLC43A transporter (TC 2.A.1.44) family.</text>
</comment>
<dbReference type="AlphaFoldDB" id="A0A0D3KZE4"/>
<evidence type="ECO:0000256" key="3">
    <source>
        <dbReference type="ARBA" id="ARBA00022448"/>
    </source>
</evidence>
<keyword evidence="6 8" id="KW-0472">Membrane</keyword>
<keyword evidence="4 8" id="KW-0812">Transmembrane</keyword>
<evidence type="ECO:0000256" key="5">
    <source>
        <dbReference type="ARBA" id="ARBA00022989"/>
    </source>
</evidence>
<reference evidence="10" key="1">
    <citation type="journal article" date="2013" name="Nature">
        <title>Pan genome of the phytoplankton Emiliania underpins its global distribution.</title>
        <authorList>
            <person name="Read B.A."/>
            <person name="Kegel J."/>
            <person name="Klute M.J."/>
            <person name="Kuo A."/>
            <person name="Lefebvre S.C."/>
            <person name="Maumus F."/>
            <person name="Mayer C."/>
            <person name="Miller J."/>
            <person name="Monier A."/>
            <person name="Salamov A."/>
            <person name="Young J."/>
            <person name="Aguilar M."/>
            <person name="Claverie J.M."/>
            <person name="Frickenhaus S."/>
            <person name="Gonzalez K."/>
            <person name="Herman E.K."/>
            <person name="Lin Y.C."/>
            <person name="Napier J."/>
            <person name="Ogata H."/>
            <person name="Sarno A.F."/>
            <person name="Shmutz J."/>
            <person name="Schroeder D."/>
            <person name="de Vargas C."/>
            <person name="Verret F."/>
            <person name="von Dassow P."/>
            <person name="Valentin K."/>
            <person name="Van de Peer Y."/>
            <person name="Wheeler G."/>
            <person name="Dacks J.B."/>
            <person name="Delwiche C.F."/>
            <person name="Dyhrman S.T."/>
            <person name="Glockner G."/>
            <person name="John U."/>
            <person name="Richards T."/>
            <person name="Worden A.Z."/>
            <person name="Zhang X."/>
            <person name="Grigoriev I.V."/>
            <person name="Allen A.E."/>
            <person name="Bidle K."/>
            <person name="Borodovsky M."/>
            <person name="Bowler C."/>
            <person name="Brownlee C."/>
            <person name="Cock J.M."/>
            <person name="Elias M."/>
            <person name="Gladyshev V.N."/>
            <person name="Groth M."/>
            <person name="Guda C."/>
            <person name="Hadaegh A."/>
            <person name="Iglesias-Rodriguez M.D."/>
            <person name="Jenkins J."/>
            <person name="Jones B.M."/>
            <person name="Lawson T."/>
            <person name="Leese F."/>
            <person name="Lindquist E."/>
            <person name="Lobanov A."/>
            <person name="Lomsadze A."/>
            <person name="Malik S.B."/>
            <person name="Marsh M.E."/>
            <person name="Mackinder L."/>
            <person name="Mock T."/>
            <person name="Mueller-Roeber B."/>
            <person name="Pagarete A."/>
            <person name="Parker M."/>
            <person name="Probert I."/>
            <person name="Quesneville H."/>
            <person name="Raines C."/>
            <person name="Rensing S.A."/>
            <person name="Riano-Pachon D.M."/>
            <person name="Richier S."/>
            <person name="Rokitta S."/>
            <person name="Shiraiwa Y."/>
            <person name="Soanes D.M."/>
            <person name="van der Giezen M."/>
            <person name="Wahlund T.M."/>
            <person name="Williams B."/>
            <person name="Wilson W."/>
            <person name="Wolfe G."/>
            <person name="Wurch L.L."/>
        </authorList>
    </citation>
    <scope>NUCLEOTIDE SEQUENCE</scope>
</reference>
<sequence>MSVRTSRRSAGLLGSEYEVSIAAPPASHCCTGISAFRRQVASCTLAGLSVFTLGGLCFGFDSVYPVLYSSGAFLDLCAADEAAACAARSGEERQRSCCKAQASSFVSLSSVSLFAADGVMVAYGELMDRRGARWCISIALCLVCTGLALLSIAGSLGASSPAALWWIAFPLIGLAGPGVFMAALSFGEAPPSPAAATHLAGLCPRGPPAARPQLFPNLESVIAPLAASMFDGSAFVFLLWKLLFLRAGLPLSAIAAAWLFLSVLVGGSTWRLPLFARRHTPAGPRLAAGVGSRSLLLSKRQTEGMRAEREASFAERVDERAPVSEPALRAAVVWHSEGDGLRQLLCRTDSLLLLLFMCTANLNQTFYLETFADQLRATAASGGSPLRPEQAEQIVELFDVLYAGREHAYLGAVVCLSCAFGLTQLAPSFGPQLVAAVLFGPARTLQWACYFHFLASPSRYPPAAMGRVVGYANLVIALFGDLPPSLLDAYIQHGAFPSDVPSRYVAAHAVLMTAVALLSAALPLQLLAARRAAEGRLLAPLEPLESDGIIGELPPSRRAPRDGLSDEGGEDDEAACLRPARTSSCRSGPASQRILSTAASSASARGFANRNKLSDLVVAHGFKTVSTPIFKELKELFEEL</sequence>
<name>A0A0D3KZE4_EMIH1</name>
<dbReference type="HOGENOM" id="CLU_508494_0_0_1"/>
<comment type="subcellular location">
    <subcellularLocation>
        <location evidence="1">Membrane</location>
        <topology evidence="1">Multi-pass membrane protein</topology>
    </subcellularLocation>
</comment>
<organism evidence="9 10">
    <name type="scientific">Emiliania huxleyi (strain CCMP1516)</name>
    <dbReference type="NCBI Taxonomy" id="280463"/>
    <lineage>
        <taxon>Eukaryota</taxon>
        <taxon>Haptista</taxon>
        <taxon>Haptophyta</taxon>
        <taxon>Prymnesiophyceae</taxon>
        <taxon>Isochrysidales</taxon>
        <taxon>Noelaerhabdaceae</taxon>
        <taxon>Emiliania</taxon>
    </lineage>
</organism>
<dbReference type="PANTHER" id="PTHR20772:SF2">
    <property type="entry name" value="PROTEIN FMP42"/>
    <property type="match status" value="1"/>
</dbReference>
<dbReference type="GeneID" id="17286398"/>
<evidence type="ECO:0000256" key="4">
    <source>
        <dbReference type="ARBA" id="ARBA00022692"/>
    </source>
</evidence>